<feature type="non-terminal residue" evidence="1">
    <location>
        <position position="1"/>
    </location>
</feature>
<protein>
    <submittedName>
        <fullName evidence="1">34810_t:CDS:1</fullName>
    </submittedName>
</protein>
<name>A0ABN7W0V9_GIGMA</name>
<organism evidence="1 2">
    <name type="scientific">Gigaspora margarita</name>
    <dbReference type="NCBI Taxonomy" id="4874"/>
    <lineage>
        <taxon>Eukaryota</taxon>
        <taxon>Fungi</taxon>
        <taxon>Fungi incertae sedis</taxon>
        <taxon>Mucoromycota</taxon>
        <taxon>Glomeromycotina</taxon>
        <taxon>Glomeromycetes</taxon>
        <taxon>Diversisporales</taxon>
        <taxon>Gigasporaceae</taxon>
        <taxon>Gigaspora</taxon>
    </lineage>
</organism>
<evidence type="ECO:0000313" key="2">
    <source>
        <dbReference type="Proteomes" id="UP000789901"/>
    </source>
</evidence>
<keyword evidence="2" id="KW-1185">Reference proteome</keyword>
<proteinExistence type="predicted"/>
<accession>A0ABN7W0V9</accession>
<comment type="caution">
    <text evidence="1">The sequence shown here is derived from an EMBL/GenBank/DDBJ whole genome shotgun (WGS) entry which is preliminary data.</text>
</comment>
<evidence type="ECO:0000313" key="1">
    <source>
        <dbReference type="EMBL" id="CAG8811046.1"/>
    </source>
</evidence>
<sequence>GSGNWQEARGEELIGIPGWTGGNYYDNLEKVLAVQVVFEDVTVMEHLTLQRSVRHLEWANVKPITSSPNIFRVKGKLLTWFSITKNQTEMSDIRDILKISDVVIPKVGESVIPK</sequence>
<dbReference type="Proteomes" id="UP000789901">
    <property type="component" value="Unassembled WGS sequence"/>
</dbReference>
<reference evidence="1 2" key="1">
    <citation type="submission" date="2021-06" db="EMBL/GenBank/DDBJ databases">
        <authorList>
            <person name="Kallberg Y."/>
            <person name="Tangrot J."/>
            <person name="Rosling A."/>
        </authorList>
    </citation>
    <scope>NUCLEOTIDE SEQUENCE [LARGE SCALE GENOMIC DNA]</scope>
    <source>
        <strain evidence="1 2">120-4 pot B 10/14</strain>
    </source>
</reference>
<gene>
    <name evidence="1" type="ORF">GMARGA_LOCUS25244</name>
</gene>
<dbReference type="EMBL" id="CAJVQB010027724">
    <property type="protein sequence ID" value="CAG8811046.1"/>
    <property type="molecule type" value="Genomic_DNA"/>
</dbReference>